<name>A0A5B9MQC4_9BACT</name>
<evidence type="ECO:0000313" key="2">
    <source>
        <dbReference type="EMBL" id="QEG02610.1"/>
    </source>
</evidence>
<dbReference type="SUPFAM" id="SSF74853">
    <property type="entry name" value="Lamin A/C globular tail domain"/>
    <property type="match status" value="3"/>
</dbReference>
<gene>
    <name evidence="2" type="ORF">Mal15_67310</name>
</gene>
<evidence type="ECO:0000259" key="1">
    <source>
        <dbReference type="PROSITE" id="PS51841"/>
    </source>
</evidence>
<dbReference type="EMBL" id="CP036264">
    <property type="protein sequence ID" value="QEG02610.1"/>
    <property type="molecule type" value="Genomic_DNA"/>
</dbReference>
<accession>A0A5B9MQC4</accession>
<protein>
    <submittedName>
        <fullName evidence="2">CotH protein</fullName>
    </submittedName>
</protein>
<keyword evidence="3" id="KW-1185">Reference proteome</keyword>
<dbReference type="InterPro" id="IPR036415">
    <property type="entry name" value="Lamin_tail_dom_sf"/>
</dbReference>
<dbReference type="InterPro" id="IPR014867">
    <property type="entry name" value="Spore_coat_CotH_CotH2/3/7"/>
</dbReference>
<reference evidence="2 3" key="1">
    <citation type="submission" date="2019-02" db="EMBL/GenBank/DDBJ databases">
        <title>Planctomycetal bacteria perform biofilm scaping via a novel small molecule.</title>
        <authorList>
            <person name="Jeske O."/>
            <person name="Boedeker C."/>
            <person name="Wiegand S."/>
            <person name="Breitling P."/>
            <person name="Kallscheuer N."/>
            <person name="Jogler M."/>
            <person name="Rohde M."/>
            <person name="Petersen J."/>
            <person name="Medema M.H."/>
            <person name="Surup F."/>
            <person name="Jogler C."/>
        </authorList>
    </citation>
    <scope>NUCLEOTIDE SEQUENCE [LARGE SCALE GENOMIC DNA]</scope>
    <source>
        <strain evidence="2 3">Mal15</strain>
    </source>
</reference>
<proteinExistence type="predicted"/>
<dbReference type="Gene3D" id="2.60.40.1260">
    <property type="entry name" value="Lamin Tail domain"/>
    <property type="match status" value="2"/>
</dbReference>
<feature type="domain" description="LTD" evidence="1">
    <location>
        <begin position="1279"/>
        <end position="1454"/>
    </location>
</feature>
<dbReference type="Pfam" id="PF00932">
    <property type="entry name" value="LTD"/>
    <property type="match status" value="4"/>
</dbReference>
<sequence>MYRPRKKRFRFEPLERRCLLAGHPILTEFMASNTSGITDGFGQNSDWIEIRNDADTAVDLQGYHLTDDAADPNKWEFTAPTLLDPGDYLIVFASSRDLVDPTGNWHTNFSLARGGEYLALTAPDQSVLSEFGGSGVDYPPQVSNLSYGLVDGVLVSSTSVAHYLIPVDDSLGESWTANSFDADHFGFELGRAAIGYENNPGSGTSYANSILTDVPDGTTNVYQRIRFEIENASEINDLGLTLQFDDGFVAYLNGTPVASANSPDPIGFNTPATVNHPDSSALAGVDYDLSAHVDLLVNGPNTLAIHALNRPNSSDFLSVPYLHSDSITGAPGYLIQPTPGSSNSNGMELGPMISDVASSASPASPGVDIVITANVEDFTAAVEPSTVRLHYRVMYENESSVVMSDDGAGVDAVANDGIYSAQIPGTLLVSGEMIRWRITASDVFGVQTDEPRYLDALDSPRYFGTVVAEPSITTDLPVIQWFLENPSAASTNAGTRTSIFVDGEFYDNVRVDSHGQSTRGSAFPKKSFDFDANSANKFRLQPGMDRVSDFNLLTNYADQTKLRNTLMYDLSAQADYAHHFAFPVMIYRNGDFYGLFDIVEEGDTEYLDRIGLDSDNPLYKVNNRLDHAYNRVEKKSREYEDHSDFQAIVDGAQNLSGAAALDWTFDTLDITDIVNYLAIQNVAASNDFGHKNMYWYRDTSGTGLWSVLPWDQDLSLGHQWDASVSPPYFKNDLITGSNIYAGGNNVIQRLYADPVFREMYTRRIRTLSDQFYGAPGSPTSESYLAQQIVLLESLIAEEAIEDANLWGIQANFTHTPASAATQLLEEFIPLRRTYLDGHPDVPPPQVGNPPIEFDDLDYDADPISGLQTEEYIRLNNPNAVAVDLSGWRIEGGINHQFKGGTVIPSGGSLYVVKDVVAFQNRSSGPSAGQRLFIQGNYDGQLTYSGETITLFAGDGTVVDTLETPAGNPTDAQKYLRVTEIHYNPVIDDTEFIELMNISSGNVATTLDLSGISIVDGPSSPFVFAPGTMLGANERLLVVQDTVAFRDAYPQVDPALIAGSYFGKLSNGGERLKIIGAGSETILDLDYGDSDPWPISPDGVGASLILADPIGTSIGRLDKPYSYRGEILPGGTPGEGFGPTRGIVINELLTHTDAPELDAIELYNTTASAIDVSGWYLSDDRDDPLKYSIPAGTSIPGGGYLVFDESDFNPTPLNPLAHHFALSGSQGDEVWLTIAHPAGNAVAEFVDNVTVSAAFNSQTYGRLPNGTGRLAPLESASLGDQNGAHRIAPIVISEVHYHPSEPSPAALAIDPSLQSSDLEFIELHHHADTPIDLTNWRLRGDGDFDFIAGNSIAAGGTLVVVSFDPQANLDRAEAFRTHFGIDASVDLIGPFSGSLGNSFGRVELEQPDEAPVDEPTVLPRVMVDEVFYDDLTPWAVEADGAGSSLNRVSENAYAGDAVNWAAATPSPGFTRYRPAVTRVDVNGGEVQRSVVTSLTVHFDRPVDLSSDSFELLRLDDQQIVSGLQLSPLLVDGRSVVDIGFSSGPLVDLRGSGNSLANGNYRLRVMADQTMASEGGAPLSADHEFGADATDRLFRFFGDTDADRDVDGIDYGRFGLTFLLNKNDDGFNPSLDYDGDGDVDGQDYGWFGQRFLKTLEM</sequence>
<dbReference type="Pfam" id="PF08757">
    <property type="entry name" value="CotH"/>
    <property type="match status" value="1"/>
</dbReference>
<evidence type="ECO:0000313" key="3">
    <source>
        <dbReference type="Proteomes" id="UP000321353"/>
    </source>
</evidence>
<dbReference type="Gene3D" id="2.60.120.260">
    <property type="entry name" value="Galactose-binding domain-like"/>
    <property type="match status" value="1"/>
</dbReference>
<dbReference type="Proteomes" id="UP000321353">
    <property type="component" value="Chromosome"/>
</dbReference>
<dbReference type="PROSITE" id="PS51841">
    <property type="entry name" value="LTD"/>
    <property type="match status" value="4"/>
</dbReference>
<feature type="domain" description="LTD" evidence="1">
    <location>
        <begin position="28"/>
        <end position="162"/>
    </location>
</feature>
<feature type="domain" description="LTD" evidence="1">
    <location>
        <begin position="837"/>
        <end position="965"/>
    </location>
</feature>
<dbReference type="KEGG" id="smam:Mal15_67310"/>
<dbReference type="PANTHER" id="PTHR40050">
    <property type="entry name" value="INNER SPORE COAT PROTEIN H"/>
    <property type="match status" value="1"/>
</dbReference>
<dbReference type="InterPro" id="IPR001322">
    <property type="entry name" value="Lamin_tail_dom"/>
</dbReference>
<dbReference type="PANTHER" id="PTHR40050:SF1">
    <property type="entry name" value="INNER SPORE COAT PROTEIN H"/>
    <property type="match status" value="1"/>
</dbReference>
<feature type="domain" description="LTD" evidence="1">
    <location>
        <begin position="1134"/>
        <end position="1252"/>
    </location>
</feature>
<organism evidence="2 3">
    <name type="scientific">Stieleria maiorica</name>
    <dbReference type="NCBI Taxonomy" id="2795974"/>
    <lineage>
        <taxon>Bacteria</taxon>
        <taxon>Pseudomonadati</taxon>
        <taxon>Planctomycetota</taxon>
        <taxon>Planctomycetia</taxon>
        <taxon>Pirellulales</taxon>
        <taxon>Pirellulaceae</taxon>
        <taxon>Stieleria</taxon>
    </lineage>
</organism>